<proteinExistence type="predicted"/>
<name>A0A7C9HTB9_9DEIO</name>
<evidence type="ECO:0000313" key="1">
    <source>
        <dbReference type="EMBL" id="MVN88287.1"/>
    </source>
</evidence>
<evidence type="ECO:0008006" key="3">
    <source>
        <dbReference type="Google" id="ProtNLM"/>
    </source>
</evidence>
<dbReference type="Proteomes" id="UP000483286">
    <property type="component" value="Unassembled WGS sequence"/>
</dbReference>
<dbReference type="EMBL" id="WQLB01000026">
    <property type="protein sequence ID" value="MVN88287.1"/>
    <property type="molecule type" value="Genomic_DNA"/>
</dbReference>
<comment type="caution">
    <text evidence="1">The sequence shown here is derived from an EMBL/GenBank/DDBJ whole genome shotgun (WGS) entry which is preliminary data.</text>
</comment>
<dbReference type="AlphaFoldDB" id="A0A7C9HTB9"/>
<reference evidence="1 2" key="1">
    <citation type="submission" date="2019-12" db="EMBL/GenBank/DDBJ databases">
        <title>Deinococcus sp. HMF7620 Genome sequencing and assembly.</title>
        <authorList>
            <person name="Kang H."/>
            <person name="Kim H."/>
            <person name="Joh K."/>
        </authorList>
    </citation>
    <scope>NUCLEOTIDE SEQUENCE [LARGE SCALE GENOMIC DNA]</scope>
    <source>
        <strain evidence="1 2">HMF7620</strain>
    </source>
</reference>
<dbReference type="RefSeq" id="WP_157460348.1">
    <property type="nucleotide sequence ID" value="NZ_WQLB01000026.1"/>
</dbReference>
<organism evidence="1 2">
    <name type="scientific">Deinococcus arboris</name>
    <dbReference type="NCBI Taxonomy" id="2682977"/>
    <lineage>
        <taxon>Bacteria</taxon>
        <taxon>Thermotogati</taxon>
        <taxon>Deinococcota</taxon>
        <taxon>Deinococci</taxon>
        <taxon>Deinococcales</taxon>
        <taxon>Deinococcaceae</taxon>
        <taxon>Deinococcus</taxon>
    </lineage>
</organism>
<protein>
    <recommendedName>
        <fullName evidence="3">HK97 gp10 family phage protein</fullName>
    </recommendedName>
</protein>
<evidence type="ECO:0000313" key="2">
    <source>
        <dbReference type="Proteomes" id="UP000483286"/>
    </source>
</evidence>
<sequence>MRVTTDLRALEARASRALAGTAEQVAKRATALMNARTWAWPGTTHRQNGTVVGRKRNIVDTGTLRDSLQPPRRVAQLSVQLTWNAEYAAAVFLGAVFRKRQYSLPARNAPLQAVRSLNMPQVLARAWRDA</sequence>
<gene>
    <name evidence="1" type="ORF">GO986_16195</name>
</gene>
<accession>A0A7C9HTB9</accession>
<keyword evidence="2" id="KW-1185">Reference proteome</keyword>